<evidence type="ECO:0000313" key="3">
    <source>
        <dbReference type="Proteomes" id="UP000193467"/>
    </source>
</evidence>
<dbReference type="EMBL" id="MCGR01000033">
    <property type="protein sequence ID" value="ORY76925.1"/>
    <property type="molecule type" value="Genomic_DNA"/>
</dbReference>
<reference evidence="2 3" key="1">
    <citation type="submission" date="2016-07" db="EMBL/GenBank/DDBJ databases">
        <title>Pervasive Adenine N6-methylation of Active Genes in Fungi.</title>
        <authorList>
            <consortium name="DOE Joint Genome Institute"/>
            <person name="Mondo S.J."/>
            <person name="Dannebaum R.O."/>
            <person name="Kuo R.C."/>
            <person name="Labutti K."/>
            <person name="Haridas S."/>
            <person name="Kuo A."/>
            <person name="Salamov A."/>
            <person name="Ahrendt S.R."/>
            <person name="Lipzen A."/>
            <person name="Sullivan W."/>
            <person name="Andreopoulos W.B."/>
            <person name="Clum A."/>
            <person name="Lindquist E."/>
            <person name="Daum C."/>
            <person name="Ramamoorthy G.K."/>
            <person name="Gryganskyi A."/>
            <person name="Culley D."/>
            <person name="Magnuson J.K."/>
            <person name="James T.Y."/>
            <person name="O'Malley M.A."/>
            <person name="Stajich J.E."/>
            <person name="Spatafora J.W."/>
            <person name="Visel A."/>
            <person name="Grigoriev I.V."/>
        </authorList>
    </citation>
    <scope>NUCLEOTIDE SEQUENCE [LARGE SCALE GENOMIC DNA]</scope>
    <source>
        <strain evidence="2 3">62-1032</strain>
    </source>
</reference>
<dbReference type="Proteomes" id="UP000193467">
    <property type="component" value="Unassembled WGS sequence"/>
</dbReference>
<dbReference type="OrthoDB" id="5582002at2759"/>
<keyword evidence="1" id="KW-0472">Membrane</keyword>
<evidence type="ECO:0000256" key="1">
    <source>
        <dbReference type="SAM" id="Phobius"/>
    </source>
</evidence>
<accession>A0A1Y2F1T8</accession>
<keyword evidence="1" id="KW-1133">Transmembrane helix</keyword>
<organism evidence="2 3">
    <name type="scientific">Leucosporidium creatinivorum</name>
    <dbReference type="NCBI Taxonomy" id="106004"/>
    <lineage>
        <taxon>Eukaryota</taxon>
        <taxon>Fungi</taxon>
        <taxon>Dikarya</taxon>
        <taxon>Basidiomycota</taxon>
        <taxon>Pucciniomycotina</taxon>
        <taxon>Microbotryomycetes</taxon>
        <taxon>Leucosporidiales</taxon>
        <taxon>Leucosporidium</taxon>
    </lineage>
</organism>
<sequence length="205" mass="22564">MDKEAQKQRSKLKRRERWSRIWGDGKQRWVFITFALAVVLGLLLYFVIPRAPGVNWGDQTSSTALTSTNTSGTYSTTPTNFDFSAEVALDFDARGSYIPTKLYDLEAIIYDLDTTVQIGTGKMDGSAKLPGRSITTVTMPLLFQMSFTNTSDTTYSDVIRSCTNSGNSFPLTLSFTYKISGVIGSKSAKLQSQDLTCPVTLSLSS</sequence>
<dbReference type="InParanoid" id="A0A1Y2F1T8"/>
<evidence type="ECO:0008006" key="4">
    <source>
        <dbReference type="Google" id="ProtNLM"/>
    </source>
</evidence>
<gene>
    <name evidence="2" type="ORF">BCR35DRAFT_119000</name>
</gene>
<name>A0A1Y2F1T8_9BASI</name>
<feature type="transmembrane region" description="Helical" evidence="1">
    <location>
        <begin position="29"/>
        <end position="48"/>
    </location>
</feature>
<evidence type="ECO:0000313" key="2">
    <source>
        <dbReference type="EMBL" id="ORY76925.1"/>
    </source>
</evidence>
<dbReference type="AlphaFoldDB" id="A0A1Y2F1T8"/>
<keyword evidence="1" id="KW-0812">Transmembrane</keyword>
<comment type="caution">
    <text evidence="2">The sequence shown here is derived from an EMBL/GenBank/DDBJ whole genome shotgun (WGS) entry which is preliminary data.</text>
</comment>
<keyword evidence="3" id="KW-1185">Reference proteome</keyword>
<protein>
    <recommendedName>
        <fullName evidence="4">Late embryogenesis abundant protein LEA-2 subgroup domain-containing protein</fullName>
    </recommendedName>
</protein>
<dbReference type="STRING" id="106004.A0A1Y2F1T8"/>
<proteinExistence type="predicted"/>